<dbReference type="Proteomes" id="UP000222788">
    <property type="component" value="Unassembled WGS sequence"/>
</dbReference>
<feature type="region of interest" description="Disordered" evidence="1">
    <location>
        <begin position="574"/>
        <end position="616"/>
    </location>
</feature>
<comment type="caution">
    <text evidence="2">The sequence shown here is derived from an EMBL/GenBank/DDBJ whole genome shotgun (WGS) entry which is preliminary data.</text>
</comment>
<reference evidence="2 3" key="1">
    <citation type="journal article" date="2013" name="Fungal Biol.">
        <title>Analysis of microsatellite markers in the genome of the plant pathogen Ceratocystis fimbriata.</title>
        <authorList>
            <person name="Simpson M.C."/>
            <person name="Wilken P.M."/>
            <person name="Coetzee M.P."/>
            <person name="Wingfield M.J."/>
            <person name="Wingfield B.D."/>
        </authorList>
    </citation>
    <scope>NUCLEOTIDE SEQUENCE [LARGE SCALE GENOMIC DNA]</scope>
    <source>
        <strain evidence="2 3">CBS 114723</strain>
    </source>
</reference>
<gene>
    <name evidence="2" type="ORF">CFIMG_008385RA00001</name>
</gene>
<keyword evidence="3" id="KW-1185">Reference proteome</keyword>
<dbReference type="PANTHER" id="PTHR40788:SF1">
    <property type="entry name" value="IPA PROTEIN"/>
    <property type="match status" value="1"/>
</dbReference>
<accession>A0A2C5XKJ1</accession>
<proteinExistence type="predicted"/>
<dbReference type="PANTHER" id="PTHR40788">
    <property type="entry name" value="CLR5 DOMAIN-CONTAINING PROTEIN-RELATED"/>
    <property type="match status" value="1"/>
</dbReference>
<evidence type="ECO:0000313" key="2">
    <source>
        <dbReference type="EMBL" id="PHH55924.1"/>
    </source>
</evidence>
<dbReference type="EMBL" id="APWK03000006">
    <property type="protein sequence ID" value="PHH55924.1"/>
    <property type="molecule type" value="Genomic_DNA"/>
</dbReference>
<protein>
    <recommendedName>
        <fullName evidence="4">Ipa protein</fullName>
    </recommendedName>
</protein>
<dbReference type="OrthoDB" id="2922289at2759"/>
<evidence type="ECO:0008006" key="4">
    <source>
        <dbReference type="Google" id="ProtNLM"/>
    </source>
</evidence>
<dbReference type="AlphaFoldDB" id="A0A2C5XKJ1"/>
<name>A0A2C5XKJ1_9PEZI</name>
<reference evidence="2 3" key="2">
    <citation type="journal article" date="2013" name="IMA Fungus">
        <title>IMA Genome-F 1: Ceratocystis fimbriata: Draft nuclear genome sequence for the plant pathogen, Ceratocystis fimbriata.</title>
        <authorList>
            <person name="Wilken P.M."/>
            <person name="Steenkamp E.T."/>
            <person name="Wingfield M.J."/>
            <person name="de Beer Z.W."/>
            <person name="Wingfield B.D."/>
        </authorList>
    </citation>
    <scope>NUCLEOTIDE SEQUENCE [LARGE SCALE GENOMIC DNA]</scope>
    <source>
        <strain evidence="2 3">CBS 114723</strain>
    </source>
</reference>
<dbReference type="STRING" id="1035309.A0A2C5XKJ1"/>
<evidence type="ECO:0000313" key="3">
    <source>
        <dbReference type="Proteomes" id="UP000222788"/>
    </source>
</evidence>
<sequence length="728" mass="81769">MNIHTTVIQLKKDLDLKWQLHGDTCQSVWATLNKKQREKCMRAGSMEGAVLKSPRDDSLGNVNKFLPEWNLEDVTKPSSNYLIKLIEHRATRSLTQQYAEGVDGGLGDYHFILDMVVSRRLHCADNERMKDCWTLFIEGPEYGTSYRIVDERAKSGFGPAIKASVCIPQEVGELILYRQMYLLQVMNIIIEDILEINSVDEPIPEAAKAKNKKSGKASGDQSTQSLAIRPAPAVKRTLQDLIPLVQDQADGVQEFLTLLTTSAPLLANEVNHRFFSQPGLIPDEKGRRLCMHTDNYISPIFLETVHQAVKGASLWNYLSQLMQLLEKHSSDKIYKPIILQEISNVCHLEFSRAQDTFKRNFQCHMGAKHFKRVSTSADSLGNHKVNIKGKPSALISSDAQLCYMLRLCQPQTTASSAVQLVSALEVLHRDDQEWERLSETEARSLGDLAAIVGLIQDISPTISMPPLSRKKGQMFVARSKSLDTEINSIKDQIDLSRFVIPIDNISKAEVAEGALQALDEFVNEKAGSNFGFLYQDLIEECLADLQRQYEAVQARVKLASNTASSEWVPLPVPPQDEPAVRFEKRREKQKTRPKHSSIFNTVPSSPPSLSSPTIKRDAKLDASKRISVSREALEVFGNLFRKSNARGSVDWVQFEKAMTAVGFRVTPKFGSVIQFSPPPPSTGHVPVQKSITFHRPHQSKIEGYRILYHARRLNSVYGWDEDTFLSSA</sequence>
<organism evidence="2 3">
    <name type="scientific">Ceratocystis fimbriata CBS 114723</name>
    <dbReference type="NCBI Taxonomy" id="1035309"/>
    <lineage>
        <taxon>Eukaryota</taxon>
        <taxon>Fungi</taxon>
        <taxon>Dikarya</taxon>
        <taxon>Ascomycota</taxon>
        <taxon>Pezizomycotina</taxon>
        <taxon>Sordariomycetes</taxon>
        <taxon>Hypocreomycetidae</taxon>
        <taxon>Microascales</taxon>
        <taxon>Ceratocystidaceae</taxon>
        <taxon>Ceratocystis</taxon>
    </lineage>
</organism>
<evidence type="ECO:0000256" key="1">
    <source>
        <dbReference type="SAM" id="MobiDB-lite"/>
    </source>
</evidence>
<feature type="region of interest" description="Disordered" evidence="1">
    <location>
        <begin position="207"/>
        <end position="226"/>
    </location>
</feature>